<organism evidence="2 3">
    <name type="scientific">Aromia moschata</name>
    <dbReference type="NCBI Taxonomy" id="1265417"/>
    <lineage>
        <taxon>Eukaryota</taxon>
        <taxon>Metazoa</taxon>
        <taxon>Ecdysozoa</taxon>
        <taxon>Arthropoda</taxon>
        <taxon>Hexapoda</taxon>
        <taxon>Insecta</taxon>
        <taxon>Pterygota</taxon>
        <taxon>Neoptera</taxon>
        <taxon>Endopterygota</taxon>
        <taxon>Coleoptera</taxon>
        <taxon>Polyphaga</taxon>
        <taxon>Cucujiformia</taxon>
        <taxon>Chrysomeloidea</taxon>
        <taxon>Cerambycidae</taxon>
        <taxon>Cerambycinae</taxon>
        <taxon>Callichromatini</taxon>
        <taxon>Aromia</taxon>
    </lineage>
</organism>
<sequence length="519" mass="58016">MIPPYHKGGSTPRNRAQRFVYQESDTPGPSDYDAKPPKCVQVDPRPIPGKGRLYACRVPFTIHASAPSIPTEVDANGYDLDEDGNIVKIPLDERDKSIGPAYYKMVSEKKDLHIIVTVKIVQSEVHNTISHAKSSTFCEFYRGCKWSNRSSKRSPPKVDETPGPGAYDVQLPKCRKTREEDEFREMARLFSFVPRFTEAQQLRVQKEGLPGPADYDIRKYKLCDGCPGIHPRPFIVGSERFKPSVSDTPSPDTYHVATVEYPVSKKFIPFSVQSSRFGGKKPVVTPGPGSYEIESPINEKLRRKKNMFAIFEPPFNQTSPRDMSCVKKDAHFTPSPADYTLNGEGKCKIHPTSIFKSKVERVKKTCKSKTVSPAHYDAIEGFRKIRDPRSHNVVGVSFNSTSERKKITENLENPGPADYLSQGDIKGKCYVIPVSPRFRDLYADLPGPGAYDGFGSALTYKIFAGRKSHFASIEESMAAKKFMPTFKGPFLESGHMKCFLLSHPYILSNVGSSATYISA</sequence>
<dbReference type="PANTHER" id="PTHR21580">
    <property type="entry name" value="SHIPPO-1-RELATED"/>
    <property type="match status" value="1"/>
</dbReference>
<evidence type="ECO:0000256" key="1">
    <source>
        <dbReference type="SAM" id="MobiDB-lite"/>
    </source>
</evidence>
<accession>A0AAV8Z423</accession>
<feature type="region of interest" description="Disordered" evidence="1">
    <location>
        <begin position="1"/>
        <end position="39"/>
    </location>
</feature>
<name>A0AAV8Z423_9CUCU</name>
<reference evidence="2" key="1">
    <citation type="journal article" date="2023" name="Insect Mol. Biol.">
        <title>Genome sequencing provides insights into the evolution of gene families encoding plant cell wall-degrading enzymes in longhorned beetles.</title>
        <authorList>
            <person name="Shin N.R."/>
            <person name="Okamura Y."/>
            <person name="Kirsch R."/>
            <person name="Pauchet Y."/>
        </authorList>
    </citation>
    <scope>NUCLEOTIDE SEQUENCE</scope>
    <source>
        <strain evidence="2">AMC_N1</strain>
    </source>
</reference>
<dbReference type="InterPro" id="IPR010736">
    <property type="entry name" value="SHIPPO-rpt"/>
</dbReference>
<feature type="region of interest" description="Disordered" evidence="1">
    <location>
        <begin position="148"/>
        <end position="168"/>
    </location>
</feature>
<keyword evidence="3" id="KW-1185">Reference proteome</keyword>
<dbReference type="Pfam" id="PF07004">
    <property type="entry name" value="SHIPPO-rpt"/>
    <property type="match status" value="2"/>
</dbReference>
<dbReference type="PANTHER" id="PTHR21580:SF28">
    <property type="entry name" value="BOREALIN N-TERMINAL DOMAIN-CONTAINING PROTEIN-RELATED"/>
    <property type="match status" value="1"/>
</dbReference>
<protein>
    <recommendedName>
        <fullName evidence="4">Sperm-tail PG-rich repeat-containing protein 2</fullName>
    </recommendedName>
</protein>
<dbReference type="Proteomes" id="UP001162162">
    <property type="component" value="Unassembled WGS sequence"/>
</dbReference>
<evidence type="ECO:0000313" key="2">
    <source>
        <dbReference type="EMBL" id="KAJ8958928.1"/>
    </source>
</evidence>
<dbReference type="InterPro" id="IPR051291">
    <property type="entry name" value="CIMAP"/>
</dbReference>
<dbReference type="AlphaFoldDB" id="A0AAV8Z423"/>
<proteinExistence type="predicted"/>
<evidence type="ECO:0000313" key="3">
    <source>
        <dbReference type="Proteomes" id="UP001162162"/>
    </source>
</evidence>
<dbReference type="EMBL" id="JAPWTK010000015">
    <property type="protein sequence ID" value="KAJ8958928.1"/>
    <property type="molecule type" value="Genomic_DNA"/>
</dbReference>
<gene>
    <name evidence="2" type="ORF">NQ318_019698</name>
</gene>
<comment type="caution">
    <text evidence="2">The sequence shown here is derived from an EMBL/GenBank/DDBJ whole genome shotgun (WGS) entry which is preliminary data.</text>
</comment>
<evidence type="ECO:0008006" key="4">
    <source>
        <dbReference type="Google" id="ProtNLM"/>
    </source>
</evidence>